<protein>
    <submittedName>
        <fullName evidence="1">Uncharacterized protein</fullName>
    </submittedName>
</protein>
<dbReference type="AlphaFoldDB" id="A0A2P5F3J2"/>
<keyword evidence="2" id="KW-1185">Reference proteome</keyword>
<reference evidence="2" key="1">
    <citation type="submission" date="2016-06" db="EMBL/GenBank/DDBJ databases">
        <title>Parallel loss of symbiosis genes in relatives of nitrogen-fixing non-legume Parasponia.</title>
        <authorList>
            <person name="Van Velzen R."/>
            <person name="Holmer R."/>
            <person name="Bu F."/>
            <person name="Rutten L."/>
            <person name="Van Zeijl A."/>
            <person name="Liu W."/>
            <person name="Santuari L."/>
            <person name="Cao Q."/>
            <person name="Sharma T."/>
            <person name="Shen D."/>
            <person name="Roswanjaya Y."/>
            <person name="Wardhani T."/>
            <person name="Kalhor M.S."/>
            <person name="Jansen J."/>
            <person name="Van den Hoogen J."/>
            <person name="Gungor B."/>
            <person name="Hartog M."/>
            <person name="Hontelez J."/>
            <person name="Verver J."/>
            <person name="Yang W.-C."/>
            <person name="Schijlen E."/>
            <person name="Repin R."/>
            <person name="Schilthuizen M."/>
            <person name="Schranz E."/>
            <person name="Heidstra R."/>
            <person name="Miyata K."/>
            <person name="Fedorova E."/>
            <person name="Kohlen W."/>
            <person name="Bisseling T."/>
            <person name="Smit S."/>
            <person name="Geurts R."/>
        </authorList>
    </citation>
    <scope>NUCLEOTIDE SEQUENCE [LARGE SCALE GENOMIC DNA]</scope>
    <source>
        <strain evidence="2">cv. RG33-2</strain>
    </source>
</reference>
<comment type="caution">
    <text evidence="1">The sequence shown here is derived from an EMBL/GenBank/DDBJ whole genome shotgun (WGS) entry which is preliminary data.</text>
</comment>
<accession>A0A2P5F3J2</accession>
<dbReference type="EMBL" id="JXTC01000066">
    <property type="protein sequence ID" value="PON92351.1"/>
    <property type="molecule type" value="Genomic_DNA"/>
</dbReference>
<sequence>MPGLPGWDRWLWPVGAGILGPFDDLLCNHPRRLRCQCSAGLGLGLGLGLRPSLSICIAADQNRSPFAIAVAMFEAHTLKEENQRWDEERRNFQK</sequence>
<organism evidence="1 2">
    <name type="scientific">Trema orientale</name>
    <name type="common">Charcoal tree</name>
    <name type="synonym">Celtis orientalis</name>
    <dbReference type="NCBI Taxonomy" id="63057"/>
    <lineage>
        <taxon>Eukaryota</taxon>
        <taxon>Viridiplantae</taxon>
        <taxon>Streptophyta</taxon>
        <taxon>Embryophyta</taxon>
        <taxon>Tracheophyta</taxon>
        <taxon>Spermatophyta</taxon>
        <taxon>Magnoliopsida</taxon>
        <taxon>eudicotyledons</taxon>
        <taxon>Gunneridae</taxon>
        <taxon>Pentapetalae</taxon>
        <taxon>rosids</taxon>
        <taxon>fabids</taxon>
        <taxon>Rosales</taxon>
        <taxon>Cannabaceae</taxon>
        <taxon>Trema</taxon>
    </lineage>
</organism>
<proteinExistence type="predicted"/>
<name>A0A2P5F3J2_TREOI</name>
<dbReference type="Proteomes" id="UP000237000">
    <property type="component" value="Unassembled WGS sequence"/>
</dbReference>
<evidence type="ECO:0000313" key="2">
    <source>
        <dbReference type="Proteomes" id="UP000237000"/>
    </source>
</evidence>
<dbReference type="InParanoid" id="A0A2P5F3J2"/>
<gene>
    <name evidence="1" type="ORF">TorRG33x02_118560</name>
</gene>
<evidence type="ECO:0000313" key="1">
    <source>
        <dbReference type="EMBL" id="PON92351.1"/>
    </source>
</evidence>